<accession>A0ACD3RDZ7</accession>
<proteinExistence type="predicted"/>
<protein>
    <submittedName>
        <fullName evidence="1">Uncharacterized protein</fullName>
    </submittedName>
</protein>
<evidence type="ECO:0000313" key="2">
    <source>
        <dbReference type="Proteomes" id="UP000793456"/>
    </source>
</evidence>
<keyword evidence="2" id="KW-1185">Reference proteome</keyword>
<gene>
    <name evidence="1" type="ORF">E3U43_001621</name>
</gene>
<evidence type="ECO:0000313" key="1">
    <source>
        <dbReference type="EMBL" id="TMS17552.1"/>
    </source>
</evidence>
<sequence>MKSLKRNRSSVRTEYVPWFDSQPGPSQAPQPEETMDRTEPPSEGQRGKRGNKQKNVRGEKPRFVFKVKLPKLNKVTDKEEDKTTRRWMLEPTRGQGAAADSDSAGGDVFVFSQRTSSKTINEKEKAKLTVLRTISKVLEENQLIRQRLSALSQAQ</sequence>
<dbReference type="EMBL" id="CM011680">
    <property type="protein sequence ID" value="TMS17552.1"/>
    <property type="molecule type" value="Genomic_DNA"/>
</dbReference>
<comment type="caution">
    <text evidence="1">The sequence shown here is derived from an EMBL/GenBank/DDBJ whole genome shotgun (WGS) entry which is preliminary data.</text>
</comment>
<name>A0ACD3RDZ7_LARCR</name>
<dbReference type="Proteomes" id="UP000793456">
    <property type="component" value="Chromosome VII"/>
</dbReference>
<reference evidence="1" key="1">
    <citation type="submission" date="2018-11" db="EMBL/GenBank/DDBJ databases">
        <title>The sequence and de novo assembly of Larimichthys crocea genome using PacBio and Hi-C technologies.</title>
        <authorList>
            <person name="Xu P."/>
            <person name="Chen B."/>
            <person name="Zhou Z."/>
            <person name="Ke Q."/>
            <person name="Wu Y."/>
            <person name="Bai H."/>
            <person name="Pu F."/>
        </authorList>
    </citation>
    <scope>NUCLEOTIDE SEQUENCE</scope>
    <source>
        <tissue evidence="1">Muscle</tissue>
    </source>
</reference>
<organism evidence="1 2">
    <name type="scientific">Larimichthys crocea</name>
    <name type="common">Large yellow croaker</name>
    <name type="synonym">Pseudosciaena crocea</name>
    <dbReference type="NCBI Taxonomy" id="215358"/>
    <lineage>
        <taxon>Eukaryota</taxon>
        <taxon>Metazoa</taxon>
        <taxon>Chordata</taxon>
        <taxon>Craniata</taxon>
        <taxon>Vertebrata</taxon>
        <taxon>Euteleostomi</taxon>
        <taxon>Actinopterygii</taxon>
        <taxon>Neopterygii</taxon>
        <taxon>Teleostei</taxon>
        <taxon>Neoteleostei</taxon>
        <taxon>Acanthomorphata</taxon>
        <taxon>Eupercaria</taxon>
        <taxon>Sciaenidae</taxon>
        <taxon>Larimichthys</taxon>
    </lineage>
</organism>